<dbReference type="Proteomes" id="UP001327957">
    <property type="component" value="Unassembled WGS sequence"/>
</dbReference>
<organism evidence="2 3">
    <name type="scientific">Colletotrichum tabaci</name>
    <dbReference type="NCBI Taxonomy" id="1209068"/>
    <lineage>
        <taxon>Eukaryota</taxon>
        <taxon>Fungi</taxon>
        <taxon>Dikarya</taxon>
        <taxon>Ascomycota</taxon>
        <taxon>Pezizomycotina</taxon>
        <taxon>Sordariomycetes</taxon>
        <taxon>Hypocreomycetidae</taxon>
        <taxon>Glomerellales</taxon>
        <taxon>Glomerellaceae</taxon>
        <taxon>Colletotrichum</taxon>
        <taxon>Colletotrichum destructivum species complex</taxon>
    </lineage>
</organism>
<comment type="caution">
    <text evidence="2">The sequence shown here is derived from an EMBL/GenBank/DDBJ whole genome shotgun (WGS) entry which is preliminary data.</text>
</comment>
<dbReference type="EMBL" id="JASAOK010000024">
    <property type="protein sequence ID" value="KAK6220985.1"/>
    <property type="molecule type" value="Genomic_DNA"/>
</dbReference>
<name>A0AAV9TK55_9PEZI</name>
<gene>
    <name evidence="2" type="ORF">QIS74_04942</name>
</gene>
<dbReference type="AlphaFoldDB" id="A0AAV9TK55"/>
<evidence type="ECO:0000313" key="2">
    <source>
        <dbReference type="EMBL" id="KAK6220985.1"/>
    </source>
</evidence>
<accession>A0AAV9TK55</accession>
<protein>
    <submittedName>
        <fullName evidence="2">Uncharacterized protein</fullName>
    </submittedName>
</protein>
<feature type="region of interest" description="Disordered" evidence="1">
    <location>
        <begin position="13"/>
        <end position="42"/>
    </location>
</feature>
<proteinExistence type="predicted"/>
<evidence type="ECO:0000256" key="1">
    <source>
        <dbReference type="SAM" id="MobiDB-lite"/>
    </source>
</evidence>
<evidence type="ECO:0000313" key="3">
    <source>
        <dbReference type="Proteomes" id="UP001327957"/>
    </source>
</evidence>
<sequence>MCWTTWLTRRARTNTNPAIPQRDGSPLEQFPTPGPSEIVTVA</sequence>
<reference evidence="2 3" key="1">
    <citation type="submission" date="2023-04" db="EMBL/GenBank/DDBJ databases">
        <title>Colletotrichum tabacum stain YC1 causing leaf anthracnose on Nicotiana tabacum(L.) cv.</title>
        <authorList>
            <person name="Ji Z."/>
            <person name="Wang M."/>
            <person name="Zhang J."/>
            <person name="Wang N."/>
            <person name="Zhou Z."/>
        </authorList>
    </citation>
    <scope>NUCLEOTIDE SEQUENCE [LARGE SCALE GENOMIC DNA]</scope>
    <source>
        <strain evidence="2 3">YC1</strain>
    </source>
</reference>
<keyword evidence="3" id="KW-1185">Reference proteome</keyword>